<reference evidence="1 2" key="1">
    <citation type="submission" date="2024-03" db="EMBL/GenBank/DDBJ databases">
        <authorList>
            <person name="Martinez-Hernandez J."/>
        </authorList>
    </citation>
    <scope>NUCLEOTIDE SEQUENCE [LARGE SCALE GENOMIC DNA]</scope>
</reference>
<name>A0AAV1WFM5_LUPLU</name>
<evidence type="ECO:0000313" key="2">
    <source>
        <dbReference type="Proteomes" id="UP001497480"/>
    </source>
</evidence>
<proteinExistence type="predicted"/>
<organism evidence="1 2">
    <name type="scientific">Lupinus luteus</name>
    <name type="common">European yellow lupine</name>
    <dbReference type="NCBI Taxonomy" id="3873"/>
    <lineage>
        <taxon>Eukaryota</taxon>
        <taxon>Viridiplantae</taxon>
        <taxon>Streptophyta</taxon>
        <taxon>Embryophyta</taxon>
        <taxon>Tracheophyta</taxon>
        <taxon>Spermatophyta</taxon>
        <taxon>Magnoliopsida</taxon>
        <taxon>eudicotyledons</taxon>
        <taxon>Gunneridae</taxon>
        <taxon>Pentapetalae</taxon>
        <taxon>rosids</taxon>
        <taxon>fabids</taxon>
        <taxon>Fabales</taxon>
        <taxon>Fabaceae</taxon>
        <taxon>Papilionoideae</taxon>
        <taxon>50 kb inversion clade</taxon>
        <taxon>genistoids sensu lato</taxon>
        <taxon>core genistoids</taxon>
        <taxon>Genisteae</taxon>
        <taxon>Lupinus</taxon>
    </lineage>
</organism>
<keyword evidence="2" id="KW-1185">Reference proteome</keyword>
<protein>
    <recommendedName>
        <fullName evidence="3">RNase H type-1 domain-containing protein</fullName>
    </recommendedName>
</protein>
<dbReference type="AlphaFoldDB" id="A0AAV1WFM5"/>
<dbReference type="Proteomes" id="UP001497480">
    <property type="component" value="Unassembled WGS sequence"/>
</dbReference>
<gene>
    <name evidence="1" type="ORF">LLUT_LOCUS9165</name>
</gene>
<comment type="caution">
    <text evidence="1">The sequence shown here is derived from an EMBL/GenBank/DDBJ whole genome shotgun (WGS) entry which is preliminary data.</text>
</comment>
<evidence type="ECO:0000313" key="1">
    <source>
        <dbReference type="EMBL" id="CAL0308105.1"/>
    </source>
</evidence>
<evidence type="ECO:0008006" key="3">
    <source>
        <dbReference type="Google" id="ProtNLM"/>
    </source>
</evidence>
<sequence>MLRRLAMQNQRELLSRYWLVQLEHTLREANGVTDHLAKKGAQGTLSYGPQRLQGMCHFGSKMIFGQDRIADARASPNFFTAKCTAQ</sequence>
<dbReference type="EMBL" id="CAXHTB010000006">
    <property type="protein sequence ID" value="CAL0308105.1"/>
    <property type="molecule type" value="Genomic_DNA"/>
</dbReference>
<accession>A0AAV1WFM5</accession>